<keyword evidence="2" id="KW-0472">Membrane</keyword>
<dbReference type="CDD" id="cd16935">
    <property type="entry name" value="HATPase_AgrC-ComD-like"/>
    <property type="match status" value="1"/>
</dbReference>
<dbReference type="Gene3D" id="3.30.565.10">
    <property type="entry name" value="Histidine kinase-like ATPase, C-terminal domain"/>
    <property type="match status" value="1"/>
</dbReference>
<evidence type="ECO:0000259" key="3">
    <source>
        <dbReference type="Pfam" id="PF14501"/>
    </source>
</evidence>
<evidence type="ECO:0000313" key="5">
    <source>
        <dbReference type="Proteomes" id="UP000643810"/>
    </source>
</evidence>
<dbReference type="Proteomes" id="UP000643810">
    <property type="component" value="Unassembled WGS sequence"/>
</dbReference>
<dbReference type="PANTHER" id="PTHR40448:SF1">
    <property type="entry name" value="TWO-COMPONENT SENSOR HISTIDINE KINASE"/>
    <property type="match status" value="1"/>
</dbReference>
<evidence type="ECO:0000313" key="4">
    <source>
        <dbReference type="EMBL" id="MBC5686750.1"/>
    </source>
</evidence>
<dbReference type="SUPFAM" id="SSF55874">
    <property type="entry name" value="ATPase domain of HSP90 chaperone/DNA topoisomerase II/histidine kinase"/>
    <property type="match status" value="1"/>
</dbReference>
<feature type="domain" description="Sensor histidine kinase NatK-like C-terminal" evidence="3">
    <location>
        <begin position="322"/>
        <end position="426"/>
    </location>
</feature>
<keyword evidence="1" id="KW-0175">Coiled coil</keyword>
<keyword evidence="2" id="KW-0812">Transmembrane</keyword>
<feature type="transmembrane region" description="Helical" evidence="2">
    <location>
        <begin position="60"/>
        <end position="80"/>
    </location>
</feature>
<feature type="transmembrane region" description="Helical" evidence="2">
    <location>
        <begin position="186"/>
        <end position="205"/>
    </location>
</feature>
<organism evidence="4 5">
    <name type="scientific">Roseburia lenta</name>
    <dbReference type="NCBI Taxonomy" id="2763061"/>
    <lineage>
        <taxon>Bacteria</taxon>
        <taxon>Bacillati</taxon>
        <taxon>Bacillota</taxon>
        <taxon>Clostridia</taxon>
        <taxon>Lachnospirales</taxon>
        <taxon>Lachnospiraceae</taxon>
        <taxon>Roseburia</taxon>
    </lineage>
</organism>
<dbReference type="RefSeq" id="WP_186854464.1">
    <property type="nucleotide sequence ID" value="NZ_JACOPG010000003.1"/>
</dbReference>
<dbReference type="InterPro" id="IPR036890">
    <property type="entry name" value="HATPase_C_sf"/>
</dbReference>
<evidence type="ECO:0000256" key="1">
    <source>
        <dbReference type="SAM" id="Coils"/>
    </source>
</evidence>
<evidence type="ECO:0000256" key="2">
    <source>
        <dbReference type="SAM" id="Phobius"/>
    </source>
</evidence>
<sequence length="428" mass="48314">MNFLPYANLLEQIFVVLSGLVYLLPLQKREPIEVRFLSGLIMGGALMVGPAVVLPQNGSTNFLLVALDLVVMSFVVYYCATIKKSAAFYVAIWSLVTSQFFMNLWHVLYQLSPFRNNGSLAALLWGVLGFYAVGLTIVGLTTAKCMPEKGKYHIGPRQMTSAVLFLAVFEMLDQMMRIVHFGRYNLMYYVVLLVVQLYCVSLLFIQSELFKKSALEKELFTMNMLMKQQEEQYEITRDNIDMINQKCHDLKHQVRALRGLADDESKERYLKELEQSVEIYGAIVKTGNDVLDTILTEKSLSCQAKGIKINCIADGSKLEFVDPVDLYGILGNAVDNAMEAVEKISDARMRLIDIAIFTRDRFLVINITNPMTGQVKLKNGLPVSTKPHNGYHGYGLRSIRHSLGRYDGTMSVNVSDHTFELKMLLPLP</sequence>
<dbReference type="EMBL" id="JACOPG010000003">
    <property type="protein sequence ID" value="MBC5686750.1"/>
    <property type="molecule type" value="Genomic_DNA"/>
</dbReference>
<feature type="transmembrane region" description="Helical" evidence="2">
    <location>
        <begin position="36"/>
        <end position="54"/>
    </location>
</feature>
<comment type="caution">
    <text evidence="4">The sequence shown here is derived from an EMBL/GenBank/DDBJ whole genome shotgun (WGS) entry which is preliminary data.</text>
</comment>
<feature type="transmembrane region" description="Helical" evidence="2">
    <location>
        <begin position="87"/>
        <end position="108"/>
    </location>
</feature>
<gene>
    <name evidence="4" type="ORF">H8R94_09080</name>
</gene>
<feature type="transmembrane region" description="Helical" evidence="2">
    <location>
        <begin position="6"/>
        <end position="24"/>
    </location>
</feature>
<feature type="transmembrane region" description="Helical" evidence="2">
    <location>
        <begin position="120"/>
        <end position="141"/>
    </location>
</feature>
<name>A0ABR7GH20_9FIRM</name>
<accession>A0ABR7GH20</accession>
<protein>
    <submittedName>
        <fullName evidence="4">GHKL domain-containing protein</fullName>
    </submittedName>
</protein>
<dbReference type="Pfam" id="PF14501">
    <property type="entry name" value="HATPase_c_5"/>
    <property type="match status" value="1"/>
</dbReference>
<reference evidence="4 5" key="1">
    <citation type="submission" date="2020-08" db="EMBL/GenBank/DDBJ databases">
        <title>Genome public.</title>
        <authorList>
            <person name="Liu C."/>
            <person name="Sun Q."/>
        </authorList>
    </citation>
    <scope>NUCLEOTIDE SEQUENCE [LARGE SCALE GENOMIC DNA]</scope>
    <source>
        <strain evidence="4 5">NSJ-9</strain>
    </source>
</reference>
<dbReference type="PANTHER" id="PTHR40448">
    <property type="entry name" value="TWO-COMPONENT SENSOR HISTIDINE KINASE"/>
    <property type="match status" value="1"/>
</dbReference>
<dbReference type="InterPro" id="IPR032834">
    <property type="entry name" value="NatK-like_C"/>
</dbReference>
<keyword evidence="5" id="KW-1185">Reference proteome</keyword>
<keyword evidence="2" id="KW-1133">Transmembrane helix</keyword>
<feature type="coiled-coil region" evidence="1">
    <location>
        <begin position="212"/>
        <end position="246"/>
    </location>
</feature>
<proteinExistence type="predicted"/>